<feature type="domain" description="DNA mismatch repair protein S5" evidence="4">
    <location>
        <begin position="224"/>
        <end position="334"/>
    </location>
</feature>
<sequence length="337" mass="37047">MSAEIRPIDPESVQRIVAGQAVFDLSTALKELVDNALDAKSRTINIRLFNLGIDILEVSDDGMGVPLASRPYLATPHATSKIRAFDEIYATASTLGFRGEALFCLANLSTNLIVATRTRDEATAQKLEFRRDGSLRTDTVTSILKKVGTTVAVVGLMDALPVRRHDLIKGIQTQRRTMLRMLEGYAIFSPGVGFRLMDMMDAGRGGESLLLATPQNSSSIEETVSATLGPKVLPFLCPIQVDLSTVLEAPTQSPRNSQYFAINGRPVELKQVSRVLNEAWRALGCKKRPFCALQFTLPNNEYDINLSPDKRTVMLTHEPQICALVRDAVVELWASQT</sequence>
<feature type="non-terminal residue" evidence="5">
    <location>
        <position position="337"/>
    </location>
</feature>
<dbReference type="Proteomes" id="UP000000759">
    <property type="component" value="Chromosome 15"/>
</dbReference>
<organism evidence="5 6">
    <name type="scientific">Phaeodactylum tricornutum (strain CCAP 1055/1)</name>
    <dbReference type="NCBI Taxonomy" id="556484"/>
    <lineage>
        <taxon>Eukaryota</taxon>
        <taxon>Sar</taxon>
        <taxon>Stramenopiles</taxon>
        <taxon>Ochrophyta</taxon>
        <taxon>Bacillariophyta</taxon>
        <taxon>Bacillariophyceae</taxon>
        <taxon>Bacillariophycidae</taxon>
        <taxon>Naviculales</taxon>
        <taxon>Phaeodactylaceae</taxon>
        <taxon>Phaeodactylum</taxon>
    </lineage>
</organism>
<keyword evidence="3" id="KW-0227">DNA damage</keyword>
<dbReference type="GO" id="GO:0016887">
    <property type="term" value="F:ATP hydrolysis activity"/>
    <property type="evidence" value="ECO:0007669"/>
    <property type="project" value="InterPro"/>
</dbReference>
<dbReference type="eggNOG" id="KOG1978">
    <property type="taxonomic scope" value="Eukaryota"/>
</dbReference>
<evidence type="ECO:0000256" key="3">
    <source>
        <dbReference type="ARBA" id="ARBA00022763"/>
    </source>
</evidence>
<dbReference type="STRING" id="556484.B7G5N0"/>
<dbReference type="Pfam" id="PF01119">
    <property type="entry name" value="DNA_mis_repair"/>
    <property type="match status" value="1"/>
</dbReference>
<dbReference type="InterPro" id="IPR014721">
    <property type="entry name" value="Ribsml_uS5_D2-typ_fold_subgr"/>
</dbReference>
<dbReference type="AlphaFoldDB" id="B7G5N0"/>
<dbReference type="InterPro" id="IPR014762">
    <property type="entry name" value="DNA_mismatch_repair_CS"/>
</dbReference>
<comment type="subcellular location">
    <subcellularLocation>
        <location evidence="1">Plastid</location>
        <location evidence="1">Chloroplast</location>
    </subcellularLocation>
</comment>
<dbReference type="InterPro" id="IPR038973">
    <property type="entry name" value="MutL/Mlh/Pms-like"/>
</dbReference>
<dbReference type="PaxDb" id="2850-Phatr14607"/>
<evidence type="ECO:0000256" key="2">
    <source>
        <dbReference type="ARBA" id="ARBA00006082"/>
    </source>
</evidence>
<dbReference type="Pfam" id="PF13589">
    <property type="entry name" value="HATPase_c_3"/>
    <property type="match status" value="1"/>
</dbReference>
<dbReference type="InterPro" id="IPR020568">
    <property type="entry name" value="Ribosomal_Su5_D2-typ_SF"/>
</dbReference>
<dbReference type="Gene3D" id="3.30.565.10">
    <property type="entry name" value="Histidine kinase-like ATPase, C-terminal domain"/>
    <property type="match status" value="1"/>
</dbReference>
<dbReference type="GO" id="GO:0030983">
    <property type="term" value="F:mismatched DNA binding"/>
    <property type="evidence" value="ECO:0007669"/>
    <property type="project" value="InterPro"/>
</dbReference>
<evidence type="ECO:0000313" key="6">
    <source>
        <dbReference type="Proteomes" id="UP000000759"/>
    </source>
</evidence>
<dbReference type="InterPro" id="IPR036890">
    <property type="entry name" value="HATPase_C_sf"/>
</dbReference>
<dbReference type="InterPro" id="IPR013507">
    <property type="entry name" value="DNA_mismatch_S5_2-like"/>
</dbReference>
<dbReference type="Gene3D" id="3.30.230.10">
    <property type="match status" value="1"/>
</dbReference>
<evidence type="ECO:0000256" key="1">
    <source>
        <dbReference type="ARBA" id="ARBA00004229"/>
    </source>
</evidence>
<protein>
    <recommendedName>
        <fullName evidence="4">DNA mismatch repair protein S5 domain-containing protein</fullName>
    </recommendedName>
</protein>
<dbReference type="GeneID" id="7203237"/>
<dbReference type="OrthoDB" id="10254304at2759"/>
<dbReference type="RefSeq" id="XP_002182442.1">
    <property type="nucleotide sequence ID" value="XM_002182406.1"/>
</dbReference>
<dbReference type="InterPro" id="IPR002099">
    <property type="entry name" value="MutL/Mlh/PMS"/>
</dbReference>
<reference evidence="5 6" key="1">
    <citation type="journal article" date="2008" name="Nature">
        <title>The Phaeodactylum genome reveals the evolutionary history of diatom genomes.</title>
        <authorList>
            <person name="Bowler C."/>
            <person name="Allen A.E."/>
            <person name="Badger J.H."/>
            <person name="Grimwood J."/>
            <person name="Jabbari K."/>
            <person name="Kuo A."/>
            <person name="Maheswari U."/>
            <person name="Martens C."/>
            <person name="Maumus F."/>
            <person name="Otillar R.P."/>
            <person name="Rayko E."/>
            <person name="Salamov A."/>
            <person name="Vandepoele K."/>
            <person name="Beszteri B."/>
            <person name="Gruber A."/>
            <person name="Heijde M."/>
            <person name="Katinka M."/>
            <person name="Mock T."/>
            <person name="Valentin K."/>
            <person name="Verret F."/>
            <person name="Berges J.A."/>
            <person name="Brownlee C."/>
            <person name="Cadoret J.P."/>
            <person name="Chiovitti A."/>
            <person name="Choi C.J."/>
            <person name="Coesel S."/>
            <person name="De Martino A."/>
            <person name="Detter J.C."/>
            <person name="Durkin C."/>
            <person name="Falciatore A."/>
            <person name="Fournet J."/>
            <person name="Haruta M."/>
            <person name="Huysman M.J."/>
            <person name="Jenkins B.D."/>
            <person name="Jiroutova K."/>
            <person name="Jorgensen R.E."/>
            <person name="Joubert Y."/>
            <person name="Kaplan A."/>
            <person name="Kroger N."/>
            <person name="Kroth P.G."/>
            <person name="La Roche J."/>
            <person name="Lindquist E."/>
            <person name="Lommer M."/>
            <person name="Martin-Jezequel V."/>
            <person name="Lopez P.J."/>
            <person name="Lucas S."/>
            <person name="Mangogna M."/>
            <person name="McGinnis K."/>
            <person name="Medlin L.K."/>
            <person name="Montsant A."/>
            <person name="Oudot-Le Secq M.P."/>
            <person name="Napoli C."/>
            <person name="Obornik M."/>
            <person name="Parker M.S."/>
            <person name="Petit J.L."/>
            <person name="Porcel B.M."/>
            <person name="Poulsen N."/>
            <person name="Robison M."/>
            <person name="Rychlewski L."/>
            <person name="Rynearson T.A."/>
            <person name="Schmutz J."/>
            <person name="Shapiro H."/>
            <person name="Siaut M."/>
            <person name="Stanley M."/>
            <person name="Sussman M.R."/>
            <person name="Taylor A.R."/>
            <person name="Vardi A."/>
            <person name="von Dassow P."/>
            <person name="Vyverman W."/>
            <person name="Willis A."/>
            <person name="Wyrwicz L.S."/>
            <person name="Rokhsar D.S."/>
            <person name="Weissenbach J."/>
            <person name="Armbrust E.V."/>
            <person name="Green B.R."/>
            <person name="Van de Peer Y."/>
            <person name="Grigoriev I.V."/>
        </authorList>
    </citation>
    <scope>NUCLEOTIDE SEQUENCE [LARGE SCALE GENOMIC DNA]</scope>
    <source>
        <strain evidence="5 6">CCAP 1055/1</strain>
    </source>
</reference>
<dbReference type="GO" id="GO:0032389">
    <property type="term" value="C:MutLalpha complex"/>
    <property type="evidence" value="ECO:0007669"/>
    <property type="project" value="TreeGrafter"/>
</dbReference>
<keyword evidence="6" id="KW-1185">Reference proteome</keyword>
<name>B7G5N0_PHATC</name>
<comment type="similarity">
    <text evidence="2">Belongs to the DNA mismatch repair MutL/HexB family.</text>
</comment>
<reference evidence="6" key="2">
    <citation type="submission" date="2008-08" db="EMBL/GenBank/DDBJ databases">
        <authorList>
            <consortium name="Diatom Consortium"/>
            <person name="Grigoriev I."/>
            <person name="Grimwood J."/>
            <person name="Kuo A."/>
            <person name="Otillar R.P."/>
            <person name="Salamov A."/>
            <person name="Detter J.C."/>
            <person name="Lindquist E."/>
            <person name="Shapiro H."/>
            <person name="Lucas S."/>
            <person name="Glavina del Rio T."/>
            <person name="Pitluck S."/>
            <person name="Rokhsar D."/>
            <person name="Bowler C."/>
        </authorList>
    </citation>
    <scope>GENOME REANNOTATION</scope>
    <source>
        <strain evidence="6">CCAP 1055/1</strain>
    </source>
</reference>
<proteinExistence type="inferred from homology"/>
<dbReference type="EMBL" id="CM000617">
    <property type="protein sequence ID" value="EEC46343.1"/>
    <property type="molecule type" value="Genomic_DNA"/>
</dbReference>
<dbReference type="PANTHER" id="PTHR10073:SF52">
    <property type="entry name" value="MISMATCH REPAIR ENDONUCLEASE PMS2"/>
    <property type="match status" value="1"/>
</dbReference>
<dbReference type="SMART" id="SM01340">
    <property type="entry name" value="DNA_mis_repair"/>
    <property type="match status" value="1"/>
</dbReference>
<dbReference type="GO" id="GO:0140664">
    <property type="term" value="F:ATP-dependent DNA damage sensor activity"/>
    <property type="evidence" value="ECO:0007669"/>
    <property type="project" value="InterPro"/>
</dbReference>
<evidence type="ECO:0000313" key="5">
    <source>
        <dbReference type="EMBL" id="EEC46343.1"/>
    </source>
</evidence>
<accession>B7G5N0</accession>
<dbReference type="PANTHER" id="PTHR10073">
    <property type="entry name" value="DNA MISMATCH REPAIR PROTEIN MLH, PMS, MUTL"/>
    <property type="match status" value="1"/>
</dbReference>
<dbReference type="SUPFAM" id="SSF54211">
    <property type="entry name" value="Ribosomal protein S5 domain 2-like"/>
    <property type="match status" value="1"/>
</dbReference>
<dbReference type="SUPFAM" id="SSF55874">
    <property type="entry name" value="ATPase domain of HSP90 chaperone/DNA topoisomerase II/histidine kinase"/>
    <property type="match status" value="1"/>
</dbReference>
<gene>
    <name evidence="5" type="ORF">PHATRDRAFT_14607</name>
</gene>
<evidence type="ECO:0000259" key="4">
    <source>
        <dbReference type="SMART" id="SM01340"/>
    </source>
</evidence>
<dbReference type="GO" id="GO:0006298">
    <property type="term" value="P:mismatch repair"/>
    <property type="evidence" value="ECO:0007669"/>
    <property type="project" value="InterPro"/>
</dbReference>
<dbReference type="KEGG" id="pti:PHATRDRAFT_14607"/>
<dbReference type="GO" id="GO:0005524">
    <property type="term" value="F:ATP binding"/>
    <property type="evidence" value="ECO:0007669"/>
    <property type="project" value="InterPro"/>
</dbReference>
<dbReference type="PROSITE" id="PS00058">
    <property type="entry name" value="DNA_MISMATCH_REPAIR_1"/>
    <property type="match status" value="1"/>
</dbReference>
<dbReference type="NCBIfam" id="TIGR00585">
    <property type="entry name" value="mutl"/>
    <property type="match status" value="1"/>
</dbReference>
<dbReference type="InParanoid" id="B7G5N0"/>
<dbReference type="GO" id="GO:0009507">
    <property type="term" value="C:chloroplast"/>
    <property type="evidence" value="ECO:0007669"/>
    <property type="project" value="UniProtKB-SubCell"/>
</dbReference>